<dbReference type="EMBL" id="JARPOI010000016">
    <property type="protein sequence ID" value="KAJ9145826.1"/>
    <property type="molecule type" value="Genomic_DNA"/>
</dbReference>
<protein>
    <submittedName>
        <fullName evidence="2">Uncharacterized protein</fullName>
    </submittedName>
</protein>
<dbReference type="Proteomes" id="UP001174677">
    <property type="component" value="Chromosome 16"/>
</dbReference>
<dbReference type="PANTHER" id="PTHR10696:SF21">
    <property type="entry name" value="TAUD_TFDA-LIKE DOMAIN-CONTAINING PROTEIN"/>
    <property type="match status" value="1"/>
</dbReference>
<keyword evidence="1" id="KW-0560">Oxidoreductase</keyword>
<name>A0ABQ9KN50_HEVBR</name>
<dbReference type="PANTHER" id="PTHR10696">
    <property type="entry name" value="GAMMA-BUTYROBETAINE HYDROXYLASE-RELATED"/>
    <property type="match status" value="1"/>
</dbReference>
<dbReference type="Gene3D" id="3.60.130.10">
    <property type="entry name" value="Clavaminate synthase-like"/>
    <property type="match status" value="1"/>
</dbReference>
<accession>A0ABQ9KN50</accession>
<evidence type="ECO:0000256" key="1">
    <source>
        <dbReference type="ARBA" id="ARBA00023002"/>
    </source>
</evidence>
<dbReference type="SUPFAM" id="SSF51197">
    <property type="entry name" value="Clavaminate synthase-like"/>
    <property type="match status" value="1"/>
</dbReference>
<dbReference type="InterPro" id="IPR050411">
    <property type="entry name" value="AlphaKG_dependent_hydroxylases"/>
</dbReference>
<reference evidence="2" key="1">
    <citation type="journal article" date="2023" name="Plant Biotechnol. J.">
        <title>Chromosome-level wild Hevea brasiliensis genome provides new tools for genomic-assisted breeding and valuable loci to elevate rubber yield.</title>
        <authorList>
            <person name="Cheng H."/>
            <person name="Song X."/>
            <person name="Hu Y."/>
            <person name="Wu T."/>
            <person name="Yang Q."/>
            <person name="An Z."/>
            <person name="Feng S."/>
            <person name="Deng Z."/>
            <person name="Wu W."/>
            <person name="Zeng X."/>
            <person name="Tu M."/>
            <person name="Wang X."/>
            <person name="Huang H."/>
        </authorList>
    </citation>
    <scope>NUCLEOTIDE SEQUENCE</scope>
    <source>
        <strain evidence="2">MT/VB/25A 57/8</strain>
    </source>
</reference>
<evidence type="ECO:0000313" key="2">
    <source>
        <dbReference type="EMBL" id="KAJ9145826.1"/>
    </source>
</evidence>
<keyword evidence="3" id="KW-1185">Reference proteome</keyword>
<dbReference type="InterPro" id="IPR042098">
    <property type="entry name" value="TauD-like_sf"/>
</dbReference>
<proteinExistence type="predicted"/>
<sequence length="195" mass="22801">MIDTIKTNKPCLDSLLHTTSVILFRVFPINTTLDSNDIIEAFKFEELPYISGLPLRPTLLDGSSQPMSPHLTSRAPSNLRWHRYGEKHLVLSHIIYERMKEKCPYFIQWLEEHVLIYTRLLGEDDDPLSPIGCRWKLIFLLKTRRWPKKAAKLGMKLGWLEDEVKTIMSSIPTVKYDKSRNHKIWFNSMVVVYTG</sequence>
<organism evidence="2 3">
    <name type="scientific">Hevea brasiliensis</name>
    <name type="common">Para rubber tree</name>
    <name type="synonym">Siphonia brasiliensis</name>
    <dbReference type="NCBI Taxonomy" id="3981"/>
    <lineage>
        <taxon>Eukaryota</taxon>
        <taxon>Viridiplantae</taxon>
        <taxon>Streptophyta</taxon>
        <taxon>Embryophyta</taxon>
        <taxon>Tracheophyta</taxon>
        <taxon>Spermatophyta</taxon>
        <taxon>Magnoliopsida</taxon>
        <taxon>eudicotyledons</taxon>
        <taxon>Gunneridae</taxon>
        <taxon>Pentapetalae</taxon>
        <taxon>rosids</taxon>
        <taxon>fabids</taxon>
        <taxon>Malpighiales</taxon>
        <taxon>Euphorbiaceae</taxon>
        <taxon>Crotonoideae</taxon>
        <taxon>Micrandreae</taxon>
        <taxon>Hevea</taxon>
    </lineage>
</organism>
<evidence type="ECO:0000313" key="3">
    <source>
        <dbReference type="Proteomes" id="UP001174677"/>
    </source>
</evidence>
<gene>
    <name evidence="2" type="ORF">P3X46_028159</name>
</gene>
<comment type="caution">
    <text evidence="2">The sequence shown here is derived from an EMBL/GenBank/DDBJ whole genome shotgun (WGS) entry which is preliminary data.</text>
</comment>